<dbReference type="EMBL" id="MNAD01000338">
    <property type="protein sequence ID" value="OJT14024.1"/>
    <property type="molecule type" value="Genomic_DNA"/>
</dbReference>
<proteinExistence type="predicted"/>
<evidence type="ECO:0000313" key="2">
    <source>
        <dbReference type="Proteomes" id="UP000184267"/>
    </source>
</evidence>
<protein>
    <submittedName>
        <fullName evidence="1">Uncharacterized protein</fullName>
    </submittedName>
</protein>
<dbReference type="AlphaFoldDB" id="A0A1M2W2E1"/>
<comment type="caution">
    <text evidence="1">The sequence shown here is derived from an EMBL/GenBank/DDBJ whole genome shotgun (WGS) entry which is preliminary data.</text>
</comment>
<reference evidence="1 2" key="1">
    <citation type="submission" date="2016-10" db="EMBL/GenBank/DDBJ databases">
        <title>Genome sequence of the basidiomycete white-rot fungus Trametes pubescens.</title>
        <authorList>
            <person name="Makela M.R."/>
            <person name="Granchi Z."/>
            <person name="Peng M."/>
            <person name="De Vries R.P."/>
            <person name="Grigoriev I."/>
            <person name="Riley R."/>
            <person name="Hilden K."/>
        </authorList>
    </citation>
    <scope>NUCLEOTIDE SEQUENCE [LARGE SCALE GENOMIC DNA]</scope>
    <source>
        <strain evidence="1 2">FBCC735</strain>
    </source>
</reference>
<keyword evidence="2" id="KW-1185">Reference proteome</keyword>
<evidence type="ECO:0000313" key="1">
    <source>
        <dbReference type="EMBL" id="OJT14024.1"/>
    </source>
</evidence>
<name>A0A1M2W2E1_TRAPU</name>
<organism evidence="1 2">
    <name type="scientific">Trametes pubescens</name>
    <name type="common">White-rot fungus</name>
    <dbReference type="NCBI Taxonomy" id="154538"/>
    <lineage>
        <taxon>Eukaryota</taxon>
        <taxon>Fungi</taxon>
        <taxon>Dikarya</taxon>
        <taxon>Basidiomycota</taxon>
        <taxon>Agaricomycotina</taxon>
        <taxon>Agaricomycetes</taxon>
        <taxon>Polyporales</taxon>
        <taxon>Polyporaceae</taxon>
        <taxon>Trametes</taxon>
    </lineage>
</organism>
<dbReference type="OMA" id="WARDGWE"/>
<dbReference type="OrthoDB" id="2822793at2759"/>
<accession>A0A1M2W2E1</accession>
<dbReference type="Proteomes" id="UP000184267">
    <property type="component" value="Unassembled WGS sequence"/>
</dbReference>
<sequence>MTGSIIVHNATSEPCHVFVSKYSRQSANDDWYVLQPGQRDSWARDGWEVVAFKNGDDTDRGGVYVRVNTTVTFNGLYNISK</sequence>
<gene>
    <name evidence="1" type="ORF">TRAPUB_9414</name>
</gene>